<keyword evidence="2" id="KW-0808">Transferase</keyword>
<dbReference type="PANTHER" id="PTHR43233">
    <property type="entry name" value="FAMILY N-ACETYLTRANSFERASE, PUTATIVE (AFU_ORTHOLOGUE AFUA_6G03350)-RELATED"/>
    <property type="match status" value="1"/>
</dbReference>
<dbReference type="CDD" id="cd04301">
    <property type="entry name" value="NAT_SF"/>
    <property type="match status" value="1"/>
</dbReference>
<dbReference type="PANTHER" id="PTHR43233:SF1">
    <property type="entry name" value="FAMILY N-ACETYLTRANSFERASE, PUTATIVE (AFU_ORTHOLOGUE AFUA_6G03350)-RELATED"/>
    <property type="match status" value="1"/>
</dbReference>
<name>A0A073K0K0_9BACI</name>
<evidence type="ECO:0000313" key="2">
    <source>
        <dbReference type="EMBL" id="KEK20081.1"/>
    </source>
</evidence>
<dbReference type="OrthoDB" id="3216107at2"/>
<comment type="caution">
    <text evidence="2">The sequence shown here is derived from an EMBL/GenBank/DDBJ whole genome shotgun (WGS) entry which is preliminary data.</text>
</comment>
<sequence>MRIWINKDFSISTNKEYLDVDLIHNFLSQEAYWSKGIPKETVKESIENTPLCFGVYKGENGNEVIEQVGFARVITDSATFAYLCDVFILPNYRKLGLSKWLMNIITKHPELQGVRRFMLATNDAHSLYNQYGFEQLDNPELFMQKIRKSPSSINGRHS</sequence>
<dbReference type="Proteomes" id="UP000027822">
    <property type="component" value="Unassembled WGS sequence"/>
</dbReference>
<dbReference type="EMBL" id="JOTN01000004">
    <property type="protein sequence ID" value="KEK20081.1"/>
    <property type="molecule type" value="Genomic_DNA"/>
</dbReference>
<dbReference type="InterPro" id="IPR000182">
    <property type="entry name" value="GNAT_dom"/>
</dbReference>
<dbReference type="Pfam" id="PF13508">
    <property type="entry name" value="Acetyltransf_7"/>
    <property type="match status" value="1"/>
</dbReference>
<protein>
    <submittedName>
        <fullName evidence="2">GNAT family acetyltransferase</fullName>
    </submittedName>
</protein>
<evidence type="ECO:0000313" key="3">
    <source>
        <dbReference type="Proteomes" id="UP000027822"/>
    </source>
</evidence>
<dbReference type="eggNOG" id="COG0454">
    <property type="taxonomic scope" value="Bacteria"/>
</dbReference>
<feature type="domain" description="N-acetyltransferase" evidence="1">
    <location>
        <begin position="9"/>
        <end position="148"/>
    </location>
</feature>
<dbReference type="InterPro" id="IPR053144">
    <property type="entry name" value="Acetyltransferase_Butenolide"/>
</dbReference>
<dbReference type="InterPro" id="IPR016181">
    <property type="entry name" value="Acyl_CoA_acyltransferase"/>
</dbReference>
<dbReference type="GO" id="GO:0016747">
    <property type="term" value="F:acyltransferase activity, transferring groups other than amino-acyl groups"/>
    <property type="evidence" value="ECO:0007669"/>
    <property type="project" value="InterPro"/>
</dbReference>
<organism evidence="2 3">
    <name type="scientific">Bacillus manliponensis</name>
    <dbReference type="NCBI Taxonomy" id="574376"/>
    <lineage>
        <taxon>Bacteria</taxon>
        <taxon>Bacillati</taxon>
        <taxon>Bacillota</taxon>
        <taxon>Bacilli</taxon>
        <taxon>Bacillales</taxon>
        <taxon>Bacillaceae</taxon>
        <taxon>Bacillus</taxon>
        <taxon>Bacillus cereus group</taxon>
    </lineage>
</organism>
<gene>
    <name evidence="2" type="ORF">BAMA_16630</name>
</gene>
<keyword evidence="3" id="KW-1185">Reference proteome</keyword>
<dbReference type="PROSITE" id="PS51186">
    <property type="entry name" value="GNAT"/>
    <property type="match status" value="1"/>
</dbReference>
<evidence type="ECO:0000259" key="1">
    <source>
        <dbReference type="PROSITE" id="PS51186"/>
    </source>
</evidence>
<dbReference type="AlphaFoldDB" id="A0A073K0K0"/>
<accession>A0A073K0K0</accession>
<dbReference type="SUPFAM" id="SSF55729">
    <property type="entry name" value="Acyl-CoA N-acyltransferases (Nat)"/>
    <property type="match status" value="1"/>
</dbReference>
<proteinExistence type="predicted"/>
<reference evidence="2 3" key="1">
    <citation type="submission" date="2014-06" db="EMBL/GenBank/DDBJ databases">
        <title>Draft genome sequence of Bacillus manliponensis JCM 15802 (MCCC 1A00708).</title>
        <authorList>
            <person name="Lai Q."/>
            <person name="Liu Y."/>
            <person name="Shao Z."/>
        </authorList>
    </citation>
    <scope>NUCLEOTIDE SEQUENCE [LARGE SCALE GENOMIC DNA]</scope>
    <source>
        <strain evidence="2 3">JCM 15802</strain>
    </source>
</reference>
<dbReference type="Gene3D" id="3.40.630.30">
    <property type="match status" value="1"/>
</dbReference>
<dbReference type="RefSeq" id="WP_034637245.1">
    <property type="nucleotide sequence ID" value="NZ_CBCSJC010000003.1"/>
</dbReference>